<dbReference type="GeneID" id="110087912"/>
<evidence type="ECO:0000256" key="2">
    <source>
        <dbReference type="ARBA" id="ARBA00006317"/>
    </source>
</evidence>
<feature type="region of interest" description="Disordered" evidence="6">
    <location>
        <begin position="350"/>
        <end position="498"/>
    </location>
</feature>
<keyword evidence="5" id="KW-0804">Transcription</keyword>
<dbReference type="InterPro" id="IPR022067">
    <property type="entry name" value="HoxA13_N"/>
</dbReference>
<evidence type="ECO:0000259" key="8">
    <source>
        <dbReference type="Pfam" id="PF12284"/>
    </source>
</evidence>
<evidence type="ECO:0000256" key="1">
    <source>
        <dbReference type="ARBA" id="ARBA00004123"/>
    </source>
</evidence>
<evidence type="ECO:0000256" key="3">
    <source>
        <dbReference type="ARBA" id="ARBA00022473"/>
    </source>
</evidence>
<dbReference type="PANTHER" id="PTHR45804">
    <property type="entry name" value="SEGMENTATION PROTEIN FUSHI TARAZU-LIKE PROTEIN"/>
    <property type="match status" value="1"/>
</dbReference>
<evidence type="ECO:0000256" key="4">
    <source>
        <dbReference type="ARBA" id="ARBA00023015"/>
    </source>
</evidence>
<dbReference type="InterPro" id="IPR051003">
    <property type="entry name" value="AP_axis_regulatory_Homeobox"/>
</dbReference>
<keyword evidence="7" id="KW-0472">Membrane</keyword>
<feature type="compositionally biased region" description="Basic and acidic residues" evidence="6">
    <location>
        <begin position="486"/>
        <end position="498"/>
    </location>
</feature>
<evidence type="ECO:0000256" key="5">
    <source>
        <dbReference type="ARBA" id="ARBA00023163"/>
    </source>
</evidence>
<keyword evidence="7" id="KW-0812">Transmembrane</keyword>
<comment type="similarity">
    <text evidence="2">Belongs to the Abd-B homeobox family.</text>
</comment>
<feature type="region of interest" description="Disordered" evidence="6">
    <location>
        <begin position="521"/>
        <end position="552"/>
    </location>
</feature>
<keyword evidence="7" id="KW-1133">Transmembrane helix</keyword>
<feature type="compositionally biased region" description="Basic and acidic residues" evidence="6">
    <location>
        <begin position="396"/>
        <end position="418"/>
    </location>
</feature>
<dbReference type="GO" id="GO:0003677">
    <property type="term" value="F:DNA binding"/>
    <property type="evidence" value="ECO:0007669"/>
    <property type="project" value="UniProtKB-KW"/>
</dbReference>
<evidence type="ECO:0000313" key="9">
    <source>
        <dbReference type="Proteomes" id="UP001652642"/>
    </source>
</evidence>
<feature type="compositionally biased region" description="Basic and acidic residues" evidence="6">
    <location>
        <begin position="425"/>
        <end position="441"/>
    </location>
</feature>
<dbReference type="PANTHER" id="PTHR45804:SF6">
    <property type="entry name" value="HOMEOBOX PROTEIN HOX-B13"/>
    <property type="match status" value="1"/>
</dbReference>
<protein>
    <submittedName>
        <fullName evidence="10">Homeobox protein Hox-B13 isoform X1</fullName>
    </submittedName>
</protein>
<keyword evidence="10" id="KW-0371">Homeobox</keyword>
<proteinExistence type="inferred from homology"/>
<keyword evidence="4" id="KW-0805">Transcription regulation</keyword>
<keyword evidence="3" id="KW-0217">Developmental protein</keyword>
<organism evidence="9 10">
    <name type="scientific">Pogona vitticeps</name>
    <name type="common">central bearded dragon</name>
    <dbReference type="NCBI Taxonomy" id="103695"/>
    <lineage>
        <taxon>Eukaryota</taxon>
        <taxon>Metazoa</taxon>
        <taxon>Chordata</taxon>
        <taxon>Craniata</taxon>
        <taxon>Vertebrata</taxon>
        <taxon>Euteleostomi</taxon>
        <taxon>Lepidosauria</taxon>
        <taxon>Squamata</taxon>
        <taxon>Bifurcata</taxon>
        <taxon>Unidentata</taxon>
        <taxon>Episquamata</taxon>
        <taxon>Toxicofera</taxon>
        <taxon>Iguania</taxon>
        <taxon>Acrodonta</taxon>
        <taxon>Agamidae</taxon>
        <taxon>Amphibolurinae</taxon>
        <taxon>Pogona</taxon>
    </lineage>
</organism>
<name>A0ABM5GS22_9SAUR</name>
<feature type="transmembrane region" description="Helical" evidence="7">
    <location>
        <begin position="563"/>
        <end position="583"/>
    </location>
</feature>
<feature type="compositionally biased region" description="Basic and acidic residues" evidence="6">
    <location>
        <begin position="458"/>
        <end position="476"/>
    </location>
</feature>
<dbReference type="RefSeq" id="XP_072860453.1">
    <property type="nucleotide sequence ID" value="XM_073004352.1"/>
</dbReference>
<keyword evidence="9" id="KW-1185">Reference proteome</keyword>
<accession>A0ABM5GS22</accession>
<feature type="region of interest" description="Disordered" evidence="6">
    <location>
        <begin position="43"/>
        <end position="81"/>
    </location>
</feature>
<dbReference type="Pfam" id="PF12284">
    <property type="entry name" value="HoxA13_N"/>
    <property type="match status" value="1"/>
</dbReference>
<evidence type="ECO:0000313" key="10">
    <source>
        <dbReference type="RefSeq" id="XP_072860453.1"/>
    </source>
</evidence>
<reference evidence="10" key="1">
    <citation type="submission" date="2025-08" db="UniProtKB">
        <authorList>
            <consortium name="RefSeq"/>
        </authorList>
    </citation>
    <scope>IDENTIFICATION</scope>
</reference>
<feature type="compositionally biased region" description="Pro residues" evidence="6">
    <location>
        <begin position="262"/>
        <end position="277"/>
    </location>
</feature>
<feature type="domain" description="Homeobox protein Hox1A3 N-terminal" evidence="8">
    <location>
        <begin position="27"/>
        <end position="140"/>
    </location>
</feature>
<feature type="region of interest" description="Disordered" evidence="6">
    <location>
        <begin position="262"/>
        <end position="286"/>
    </location>
</feature>
<feature type="compositionally biased region" description="Low complexity" evidence="6">
    <location>
        <begin position="51"/>
        <end position="63"/>
    </location>
</feature>
<comment type="subcellular location">
    <subcellularLocation>
        <location evidence="1">Nucleus</location>
    </subcellularLocation>
</comment>
<dbReference type="Proteomes" id="UP001652642">
    <property type="component" value="Chromosome 6"/>
</dbReference>
<gene>
    <name evidence="10" type="primary">HOXB13</name>
</gene>
<feature type="compositionally biased region" description="Basic residues" evidence="6">
    <location>
        <begin position="522"/>
        <end position="531"/>
    </location>
</feature>
<keyword evidence="10" id="KW-0238">DNA-binding</keyword>
<feature type="compositionally biased region" description="Basic residues" evidence="6">
    <location>
        <begin position="442"/>
        <end position="457"/>
    </location>
</feature>
<evidence type="ECO:0000256" key="7">
    <source>
        <dbReference type="SAM" id="Phobius"/>
    </source>
</evidence>
<sequence>MDPEGAFGEARRRLEAAAAAATGGDAKGMAGLLSSAPFPAGGPCRSGALGGPSPSSPSATMPGPGYPPLDGPGETSGKPCIPCPAVPQPSSTSSASPFSYGCFGGGYYSYRVARSSLKPCPAPPQAAYPAEKYLDAACTSSAPAAAPAAAAAPPEEYPTRPAEFAFYPGYAGPYQPMASYLDVSVVQTLGGPPGDARHEALLPVDPYHEPWALAGGWNNQMCCPKEPSPAGHFWKTAFAGNACRSKATRRLFARFPRSLAGPLPPLRRPGPARPSLPPRHRSAKTSGLEVGGFHSAETFRAPRPKIKRPLGPPVFLEGTVFKSRRVGRAVYESEMIVVSRGADSESVSAAASLGSCRPTPARGLHLPPGPQEEDPLQQRAAERAGERVLQQQVHHQGQEEEDLRRHQPHRETDHHLVPEPEGEREESRGQSEDRRRCQQHEWRRRRRRRRQPVRWRHERGERGGRKKQKDREEGKKERIKKNGWMEGKKEGREPGRRRERNSCRILRCLPTVLPAQAMRKWGGGRRTKSEKHARGGFSDLPTGPRPVLSQPSPVSISAETPEFYLLALTDVGPGSFVFIFIFFPKIIVTVFVF</sequence>
<evidence type="ECO:0000256" key="6">
    <source>
        <dbReference type="SAM" id="MobiDB-lite"/>
    </source>
</evidence>